<sequence>MSTGKYYLVDSGYANTNCFIVPYKSTRYHLSNYREPSQRTYKRKGKFITTNMHNDKILWNALLEYLRRNFAFLLR</sequence>
<accession>A0A2I0APX6</accession>
<dbReference type="EMBL" id="KZ451963">
    <property type="protein sequence ID" value="PKA57613.1"/>
    <property type="molecule type" value="Genomic_DNA"/>
</dbReference>
<dbReference type="Proteomes" id="UP000236161">
    <property type="component" value="Unassembled WGS sequence"/>
</dbReference>
<proteinExistence type="predicted"/>
<organism evidence="1 2">
    <name type="scientific">Apostasia shenzhenica</name>
    <dbReference type="NCBI Taxonomy" id="1088818"/>
    <lineage>
        <taxon>Eukaryota</taxon>
        <taxon>Viridiplantae</taxon>
        <taxon>Streptophyta</taxon>
        <taxon>Embryophyta</taxon>
        <taxon>Tracheophyta</taxon>
        <taxon>Spermatophyta</taxon>
        <taxon>Magnoliopsida</taxon>
        <taxon>Liliopsida</taxon>
        <taxon>Asparagales</taxon>
        <taxon>Orchidaceae</taxon>
        <taxon>Apostasioideae</taxon>
        <taxon>Apostasia</taxon>
    </lineage>
</organism>
<keyword evidence="2" id="KW-1185">Reference proteome</keyword>
<reference evidence="1 2" key="1">
    <citation type="journal article" date="2017" name="Nature">
        <title>The Apostasia genome and the evolution of orchids.</title>
        <authorList>
            <person name="Zhang G.Q."/>
            <person name="Liu K.W."/>
            <person name="Li Z."/>
            <person name="Lohaus R."/>
            <person name="Hsiao Y.Y."/>
            <person name="Niu S.C."/>
            <person name="Wang J.Y."/>
            <person name="Lin Y.C."/>
            <person name="Xu Q."/>
            <person name="Chen L.J."/>
            <person name="Yoshida K."/>
            <person name="Fujiwara S."/>
            <person name="Wang Z.W."/>
            <person name="Zhang Y.Q."/>
            <person name="Mitsuda N."/>
            <person name="Wang M."/>
            <person name="Liu G.H."/>
            <person name="Pecoraro L."/>
            <person name="Huang H.X."/>
            <person name="Xiao X.J."/>
            <person name="Lin M."/>
            <person name="Wu X.Y."/>
            <person name="Wu W.L."/>
            <person name="Chen Y.Y."/>
            <person name="Chang S.B."/>
            <person name="Sakamoto S."/>
            <person name="Ohme-Takagi M."/>
            <person name="Yagi M."/>
            <person name="Zeng S.J."/>
            <person name="Shen C.Y."/>
            <person name="Yeh C.M."/>
            <person name="Luo Y.B."/>
            <person name="Tsai W.C."/>
            <person name="Van de Peer Y."/>
            <person name="Liu Z.J."/>
        </authorList>
    </citation>
    <scope>NUCLEOTIDE SEQUENCE [LARGE SCALE GENOMIC DNA]</scope>
    <source>
        <strain evidence="2">cv. Shenzhen</strain>
        <tissue evidence="1">Stem</tissue>
    </source>
</reference>
<evidence type="ECO:0008006" key="3">
    <source>
        <dbReference type="Google" id="ProtNLM"/>
    </source>
</evidence>
<evidence type="ECO:0000313" key="2">
    <source>
        <dbReference type="Proteomes" id="UP000236161"/>
    </source>
</evidence>
<name>A0A2I0APX6_9ASPA</name>
<dbReference type="AlphaFoldDB" id="A0A2I0APX6"/>
<evidence type="ECO:0000313" key="1">
    <source>
        <dbReference type="EMBL" id="PKA57613.1"/>
    </source>
</evidence>
<protein>
    <recommendedName>
        <fullName evidence="3">DDE Tnp4 domain-containing protein</fullName>
    </recommendedName>
</protein>
<gene>
    <name evidence="1" type="ORF">AXF42_Ash018588</name>
</gene>